<dbReference type="FunFam" id="2.30.230.10:FF:000008">
    <property type="entry name" value="Vitellogenin-like Protein"/>
    <property type="match status" value="1"/>
</dbReference>
<dbReference type="PANTHER" id="PTHR23345:SF15">
    <property type="entry name" value="VITELLOGENIN 1-RELATED"/>
    <property type="match status" value="1"/>
</dbReference>
<dbReference type="PANTHER" id="PTHR23345">
    <property type="entry name" value="VITELLOGENIN-RELATED"/>
    <property type="match status" value="1"/>
</dbReference>
<accession>A0A182IDD0</accession>
<evidence type="ECO:0000313" key="5">
    <source>
        <dbReference type="Proteomes" id="UP000075840"/>
    </source>
</evidence>
<dbReference type="AlphaFoldDB" id="A0A182IDD0"/>
<dbReference type="VEuPathDB" id="VectorBase:AARA011601"/>
<reference evidence="4" key="1">
    <citation type="submission" date="2022-08" db="UniProtKB">
        <authorList>
            <consortium name="EnsemblMetazoa"/>
        </authorList>
    </citation>
    <scope>IDENTIFICATION</scope>
    <source>
        <strain evidence="4">Dongola</strain>
    </source>
</reference>
<dbReference type="Proteomes" id="UP000075840">
    <property type="component" value="Unassembled WGS sequence"/>
</dbReference>
<dbReference type="EMBL" id="APCN01005106">
    <property type="status" value="NOT_ANNOTATED_CDS"/>
    <property type="molecule type" value="Genomic_DNA"/>
</dbReference>
<dbReference type="InterPro" id="IPR015819">
    <property type="entry name" value="Lipid_transp_b-sht_shell"/>
</dbReference>
<organism evidence="4 5">
    <name type="scientific">Anopheles arabiensis</name>
    <name type="common">Mosquito</name>
    <dbReference type="NCBI Taxonomy" id="7173"/>
    <lineage>
        <taxon>Eukaryota</taxon>
        <taxon>Metazoa</taxon>
        <taxon>Ecdysozoa</taxon>
        <taxon>Arthropoda</taxon>
        <taxon>Hexapoda</taxon>
        <taxon>Insecta</taxon>
        <taxon>Pterygota</taxon>
        <taxon>Neoptera</taxon>
        <taxon>Endopterygota</taxon>
        <taxon>Diptera</taxon>
        <taxon>Nematocera</taxon>
        <taxon>Culicoidea</taxon>
        <taxon>Culicidae</taxon>
        <taxon>Anophelinae</taxon>
        <taxon>Anopheles</taxon>
    </lineage>
</organism>
<dbReference type="EnsemblMetazoa" id="AARA011601-RA">
    <property type="protein sequence ID" value="AARA011601-PA"/>
    <property type="gene ID" value="AARA011601"/>
</dbReference>
<dbReference type="SMART" id="SM00638">
    <property type="entry name" value="LPD_N"/>
    <property type="match status" value="1"/>
</dbReference>
<evidence type="ECO:0000256" key="2">
    <source>
        <dbReference type="ARBA" id="ARBA00022761"/>
    </source>
</evidence>
<dbReference type="EMBL" id="APCN01005107">
    <property type="status" value="NOT_ANNOTATED_CDS"/>
    <property type="molecule type" value="Genomic_DNA"/>
</dbReference>
<keyword evidence="2" id="KW-0758">Storage protein</keyword>
<keyword evidence="1" id="KW-0732">Signal</keyword>
<name>A0A182IDD0_ANOAR</name>
<dbReference type="VEuPathDB" id="VectorBase:AARA21_011018"/>
<keyword evidence="5" id="KW-1185">Reference proteome</keyword>
<sequence>MIAKLLLLTLVGLCTAYQYSYEYEFPSSRPFNKTGFEFGAWEPNKEYVYNVTTKTMTALPDLEDYWTGIVTHGYLVIRPKDHNYVVAYIDRPTYAAFNEYLPRGYRTELSRFNLKWQPMPFSSKPFGIYYNKGAVKGFYVEKTVPNHEVNMLKGWVSQLQLDTQGAYVIKSEFNQFPENNTLTGVYKTMEPSVTGECETLYDVNPVPEFHFQSHKEWVPQPQWLEEDQHVFHVVKSRNFDHCEQRMGFHFGFSGFSDFKPNTNQMGNIMTKSEVTQMYLTGNWYNYTIQSVSTVNKVVVSPSLVNSQKAMVYAQQYTEKECAMQHRVQYIEQGDKICFTNRALPTCSSQCKAFEKIQKYVDVHCRDATDSAAQLFKQQIRKGVNPDMSNKSVTKTVKYYFPKKCVFAN</sequence>
<proteinExistence type="predicted"/>
<dbReference type="Pfam" id="PF01347">
    <property type="entry name" value="Vitellogenin_N"/>
    <property type="match status" value="1"/>
</dbReference>
<evidence type="ECO:0000256" key="3">
    <source>
        <dbReference type="PROSITE-ProRule" id="PRU00557"/>
    </source>
</evidence>
<dbReference type="SUPFAM" id="SSF56968">
    <property type="entry name" value="Lipovitellin-phosvitin complex, beta-sheet shell regions"/>
    <property type="match status" value="1"/>
</dbReference>
<dbReference type="InterPro" id="IPR050733">
    <property type="entry name" value="Vitellogenin/Apolipophorin"/>
</dbReference>
<dbReference type="PROSITE" id="PS51211">
    <property type="entry name" value="VITELLOGENIN"/>
    <property type="match status" value="1"/>
</dbReference>
<evidence type="ECO:0000313" key="4">
    <source>
        <dbReference type="EnsemblMetazoa" id="AARA011601-PA"/>
    </source>
</evidence>
<dbReference type="InterPro" id="IPR001747">
    <property type="entry name" value="Vitellogenin_N"/>
</dbReference>
<evidence type="ECO:0000256" key="1">
    <source>
        <dbReference type="ARBA" id="ARBA00022729"/>
    </source>
</evidence>
<protein>
    <submittedName>
        <fullName evidence="4">Uncharacterized protein</fullName>
    </submittedName>
</protein>
<dbReference type="Gene3D" id="2.30.230.10">
    <property type="entry name" value="Lipovitellin, beta-sheet shell regions, chain A"/>
    <property type="match status" value="1"/>
</dbReference>
<dbReference type="InterPro" id="IPR015816">
    <property type="entry name" value="Vitellinogen_b-sht_N"/>
</dbReference>
<comment type="caution">
    <text evidence="3">Lacks conserved residue(s) required for the propagation of feature annotation.</text>
</comment>
<dbReference type="GO" id="GO:0005319">
    <property type="term" value="F:lipid transporter activity"/>
    <property type="evidence" value="ECO:0007669"/>
    <property type="project" value="InterPro"/>
</dbReference>